<dbReference type="InterPro" id="IPR036249">
    <property type="entry name" value="Thioredoxin-like_sf"/>
</dbReference>
<organism evidence="1 2">
    <name type="scientific">Allomuricauda ruestringensis (strain DSM 13258 / CIP 107369 / LMG 19739 / B1)</name>
    <name type="common">Muricauda ruestringensis</name>
    <dbReference type="NCBI Taxonomy" id="886377"/>
    <lineage>
        <taxon>Bacteria</taxon>
        <taxon>Pseudomonadati</taxon>
        <taxon>Bacteroidota</taxon>
        <taxon>Flavobacteriia</taxon>
        <taxon>Flavobacteriales</taxon>
        <taxon>Flavobacteriaceae</taxon>
        <taxon>Flagellimonas</taxon>
    </lineage>
</organism>
<name>G2PM22_ALLRU</name>
<reference evidence="2" key="1">
    <citation type="submission" date="2011-08" db="EMBL/GenBank/DDBJ databases">
        <title>The complete genome of Muricauda ruestringensis DSM 13258.</title>
        <authorList>
            <person name="Lucas S."/>
            <person name="Han J."/>
            <person name="Lapidus A."/>
            <person name="Bruce D."/>
            <person name="Goodwin L."/>
            <person name="Pitluck S."/>
            <person name="Peters L."/>
            <person name="Kyrpides N."/>
            <person name="Mavromatis K."/>
            <person name="Ivanova N."/>
            <person name="Ovchinnikova G."/>
            <person name="Teshima H."/>
            <person name="Detter J.C."/>
            <person name="Tapia R."/>
            <person name="Han C."/>
            <person name="Land M."/>
            <person name="Hauser L."/>
            <person name="Markowitz V."/>
            <person name="Cheng J.-F."/>
            <person name="Hugenholtz P."/>
            <person name="Woyke T."/>
            <person name="Wu D."/>
            <person name="Spring S."/>
            <person name="Schroeder M."/>
            <person name="Brambilla E."/>
            <person name="Klenk H.-P."/>
            <person name="Eisen J.A."/>
        </authorList>
    </citation>
    <scope>NUCLEOTIDE SEQUENCE [LARGE SCALE GENOMIC DNA]</scope>
    <source>
        <strain evidence="2">DSM 13258 / LMG 19739 / B1</strain>
    </source>
</reference>
<dbReference type="HOGENOM" id="CLU_114536_0_0_10"/>
<gene>
    <name evidence="1" type="ordered locus">Murru_1016</name>
</gene>
<dbReference type="Gene3D" id="3.40.30.10">
    <property type="entry name" value="Glutaredoxin"/>
    <property type="match status" value="1"/>
</dbReference>
<dbReference type="AlphaFoldDB" id="G2PM22"/>
<dbReference type="SUPFAM" id="SSF52833">
    <property type="entry name" value="Thioredoxin-like"/>
    <property type="match status" value="1"/>
</dbReference>
<dbReference type="EMBL" id="CP002999">
    <property type="protein sequence ID" value="AEM70063.1"/>
    <property type="molecule type" value="Genomic_DNA"/>
</dbReference>
<accession>G2PM22</accession>
<dbReference type="Proteomes" id="UP000008908">
    <property type="component" value="Chromosome"/>
</dbReference>
<dbReference type="Pfam" id="PF14595">
    <property type="entry name" value="Thioredoxin_9"/>
    <property type="match status" value="1"/>
</dbReference>
<proteinExistence type="predicted"/>
<evidence type="ECO:0000313" key="2">
    <source>
        <dbReference type="Proteomes" id="UP000008908"/>
    </source>
</evidence>
<evidence type="ECO:0008006" key="3">
    <source>
        <dbReference type="Google" id="ProtNLM"/>
    </source>
</evidence>
<protein>
    <recommendedName>
        <fullName evidence="3">Thioredoxin</fullName>
    </recommendedName>
</protein>
<dbReference type="STRING" id="886377.Murru_1016"/>
<reference evidence="1 2" key="2">
    <citation type="journal article" date="2012" name="Stand. Genomic Sci.">
        <title>Complete genome sequence of the facultatively anaerobic, appendaged bacterium Muricauda ruestringensis type strain (B1(T)).</title>
        <authorList>
            <person name="Huntemann M."/>
            <person name="Teshima H."/>
            <person name="Lapidus A."/>
            <person name="Nolan M."/>
            <person name="Lucas S."/>
            <person name="Hammon N."/>
            <person name="Deshpande S."/>
            <person name="Cheng J.F."/>
            <person name="Tapia R."/>
            <person name="Goodwin L.A."/>
            <person name="Pitluck S."/>
            <person name="Liolios K."/>
            <person name="Pagani I."/>
            <person name="Ivanova N."/>
            <person name="Mavromatis K."/>
            <person name="Mikhailova N."/>
            <person name="Pati A."/>
            <person name="Chen A."/>
            <person name="Palaniappan K."/>
            <person name="Land M."/>
            <person name="Hauser L."/>
            <person name="Pan C."/>
            <person name="Brambilla E.M."/>
            <person name="Rohde M."/>
            <person name="Spring S."/>
            <person name="Goker M."/>
            <person name="Detter J.C."/>
            <person name="Bristow J."/>
            <person name="Eisen J.A."/>
            <person name="Markowitz V."/>
            <person name="Hugenholtz P."/>
            <person name="Kyrpides N.C."/>
            <person name="Klenk H.P."/>
            <person name="Woyke T."/>
        </authorList>
    </citation>
    <scope>NUCLEOTIDE SEQUENCE [LARGE SCALE GENOMIC DNA]</scope>
    <source>
        <strain evidence="2">DSM 13258 / LMG 19739 / B1</strain>
    </source>
</reference>
<sequence length="226" mass="26229">MIKVTKWANCPLYFCKNIFYMEVLERNRLEVVQKYISKGMDYPRYRELVGQLAKMEKSTGPNQSEAMINYTKLGDRRMARWEKTFKISEDIQQKLKVLDKELVFLVLTESWCGDAAASLPIIHKIAETSPNITLKVVLRDESLDLMDAFLTNDARSIPKLIVLDKANNEIIGEWGPRPSIATQMVEECKREHGKLTDEFKQELQVWYNKNKGQNILEDVLELLALE</sequence>
<dbReference type="eggNOG" id="COG0526">
    <property type="taxonomic scope" value="Bacteria"/>
</dbReference>
<keyword evidence="2" id="KW-1185">Reference proteome</keyword>
<dbReference type="KEGG" id="mrs:Murru_1016"/>
<evidence type="ECO:0000313" key="1">
    <source>
        <dbReference type="EMBL" id="AEM70063.1"/>
    </source>
</evidence>